<gene>
    <name evidence="1" type="ORF">A2441_01460</name>
</gene>
<dbReference type="InterPro" id="IPR016195">
    <property type="entry name" value="Pol/histidinol_Pase-like"/>
</dbReference>
<dbReference type="CDD" id="cd19067">
    <property type="entry name" value="PfuEndoQ-like"/>
    <property type="match status" value="1"/>
</dbReference>
<dbReference type="EMBL" id="MHTE01000006">
    <property type="protein sequence ID" value="OHA57400.1"/>
    <property type="molecule type" value="Genomic_DNA"/>
</dbReference>
<evidence type="ECO:0000313" key="1">
    <source>
        <dbReference type="EMBL" id="OHA57400.1"/>
    </source>
</evidence>
<evidence type="ECO:0000313" key="2">
    <source>
        <dbReference type="Proteomes" id="UP000178226"/>
    </source>
</evidence>
<dbReference type="PANTHER" id="PTHR40084:SF1">
    <property type="entry name" value="PHOSPHOTRANSFERASE"/>
    <property type="match status" value="1"/>
</dbReference>
<sequence>MRTYADLHIHSKYARACSPQLTPENIDLWCRIKGLGLVATGDFTHPKWFDDLQEKLEPHGEGLYRLKSEFRQKEARFTPVAETDVHFICGTEVACIYRHNEQTRRVHHCIFAPSLEVVAKINTTLEKRGCKLAGDGRPILGMSSIDLLKILLEIDPRNVLIPAHAWTPWFAIFGSKSGYDSIAECFEDLAPYIFAIETGLSSDPAMNWRVSALDKVALTSHSDAHSLPNLGREADVFEGSELSYSGIMKAIREANPIAVSANKQTSPLKLSGTVEFFPDEGRYHYDGHRDCKVCLSPAESKKLKNICPKCNRELTIGVLNRVEELADNKPDRKPAGALSFSSLIELDKVIAQAQGVKGRATKAVEEQYWQLVSEGRGELQLLLDVPLERLTAITTERVVEAIGRLRDGEIKGIEPGFDGEYGQIHLFAEDERGRTQSSLF</sequence>
<dbReference type="PANTHER" id="PTHR40084">
    <property type="entry name" value="PHOSPHOHYDROLASE, PHP FAMILY"/>
    <property type="match status" value="1"/>
</dbReference>
<reference evidence="1 2" key="1">
    <citation type="journal article" date="2016" name="Nat. Commun.">
        <title>Thousands of microbial genomes shed light on interconnected biogeochemical processes in an aquifer system.</title>
        <authorList>
            <person name="Anantharaman K."/>
            <person name="Brown C.T."/>
            <person name="Hug L.A."/>
            <person name="Sharon I."/>
            <person name="Castelle C.J."/>
            <person name="Probst A.J."/>
            <person name="Thomas B.C."/>
            <person name="Singh A."/>
            <person name="Wilkins M.J."/>
            <person name="Karaoz U."/>
            <person name="Brodie E.L."/>
            <person name="Williams K.H."/>
            <person name="Hubbard S.S."/>
            <person name="Banfield J.F."/>
        </authorList>
    </citation>
    <scope>NUCLEOTIDE SEQUENCE [LARGE SCALE GENOMIC DNA]</scope>
</reference>
<dbReference type="AlphaFoldDB" id="A0A1G2QA50"/>
<protein>
    <recommendedName>
        <fullName evidence="3">DNA helicase UvrD</fullName>
    </recommendedName>
</protein>
<evidence type="ECO:0008006" key="3">
    <source>
        <dbReference type="Google" id="ProtNLM"/>
    </source>
</evidence>
<dbReference type="SUPFAM" id="SSF89550">
    <property type="entry name" value="PHP domain-like"/>
    <property type="match status" value="1"/>
</dbReference>
<organism evidence="1 2">
    <name type="scientific">Candidatus Veblenbacteria bacterium RIFOXYC2_FULL_42_11</name>
    <dbReference type="NCBI Taxonomy" id="1802428"/>
    <lineage>
        <taxon>Bacteria</taxon>
        <taxon>Candidatus Vebleniibacteriota</taxon>
    </lineage>
</organism>
<name>A0A1G2QA50_9BACT</name>
<accession>A0A1G2QA50</accession>
<dbReference type="STRING" id="1802428.A2441_01460"/>
<dbReference type="Proteomes" id="UP000178226">
    <property type="component" value="Unassembled WGS sequence"/>
</dbReference>
<comment type="caution">
    <text evidence="1">The sequence shown here is derived from an EMBL/GenBank/DDBJ whole genome shotgun (WGS) entry which is preliminary data.</text>
</comment>
<proteinExistence type="predicted"/>
<dbReference type="Gene3D" id="3.20.20.140">
    <property type="entry name" value="Metal-dependent hydrolases"/>
    <property type="match status" value="1"/>
</dbReference>